<feature type="region of interest" description="Disordered" evidence="1">
    <location>
        <begin position="90"/>
        <end position="112"/>
    </location>
</feature>
<dbReference type="AlphaFoldDB" id="A0A061J183"/>
<dbReference type="VEuPathDB" id="TriTrypDB:TRSC58_03128"/>
<organism evidence="2 3">
    <name type="scientific">Trypanosoma rangeli SC58</name>
    <dbReference type="NCBI Taxonomy" id="429131"/>
    <lineage>
        <taxon>Eukaryota</taxon>
        <taxon>Discoba</taxon>
        <taxon>Euglenozoa</taxon>
        <taxon>Kinetoplastea</taxon>
        <taxon>Metakinetoplastina</taxon>
        <taxon>Trypanosomatida</taxon>
        <taxon>Trypanosomatidae</taxon>
        <taxon>Trypanosoma</taxon>
        <taxon>Herpetosoma</taxon>
    </lineage>
</organism>
<sequence>MSRTNAGGNALQQQAKTERIVRLEVQRRHAKGSLRVLDTMIREVDDQLLYVAQFKKEWLQHRRELEAARQDVLAEEAARRQQLERHCLHTQQQLARRNSVASKGELQKSKAG</sequence>
<gene>
    <name evidence="2" type="ORF">TRSC58_03128</name>
</gene>
<protein>
    <submittedName>
        <fullName evidence="2">Uncharacterized protein</fullName>
    </submittedName>
</protein>
<evidence type="ECO:0000313" key="3">
    <source>
        <dbReference type="Proteomes" id="UP000031737"/>
    </source>
</evidence>
<evidence type="ECO:0000313" key="2">
    <source>
        <dbReference type="EMBL" id="ESL09158.1"/>
    </source>
</evidence>
<dbReference type="EMBL" id="AUPL01003128">
    <property type="protein sequence ID" value="ESL09158.1"/>
    <property type="molecule type" value="Genomic_DNA"/>
</dbReference>
<dbReference type="Proteomes" id="UP000031737">
    <property type="component" value="Unassembled WGS sequence"/>
</dbReference>
<comment type="caution">
    <text evidence="2">The sequence shown here is derived from an EMBL/GenBank/DDBJ whole genome shotgun (WGS) entry which is preliminary data.</text>
</comment>
<evidence type="ECO:0000256" key="1">
    <source>
        <dbReference type="SAM" id="MobiDB-lite"/>
    </source>
</evidence>
<reference evidence="2 3" key="1">
    <citation type="submission" date="2013-07" db="EMBL/GenBank/DDBJ databases">
        <authorList>
            <person name="Stoco P.H."/>
            <person name="Wagner G."/>
            <person name="Gerber A."/>
            <person name="Zaha A."/>
            <person name="Thompson C."/>
            <person name="Bartholomeu D.C."/>
            <person name="Luckemeyer D.D."/>
            <person name="Bahia D."/>
            <person name="Loreto E."/>
            <person name="Prestes E.B."/>
            <person name="Lima F.M."/>
            <person name="Rodrigues-Luiz G."/>
            <person name="Vallejo G.A."/>
            <person name="Filho J.F."/>
            <person name="Monteiro K.M."/>
            <person name="Tyler K.M."/>
            <person name="de Almeida L.G."/>
            <person name="Ortiz M.F."/>
            <person name="Siervo M.A."/>
            <person name="de Moraes M.H."/>
            <person name="Cunha O.L."/>
            <person name="Mendonca-Neto R."/>
            <person name="Silva R."/>
            <person name="Teixeira S.M."/>
            <person name="Murta S.M."/>
            <person name="Sincero T.C."/>
            <person name="Mendes T.A."/>
            <person name="Urmenyi T.P."/>
            <person name="Silva V.G."/>
            <person name="da Rocha W.D."/>
            <person name="Andersson B."/>
            <person name="Romanha A.J."/>
            <person name="Steindel M."/>
            <person name="de Vasconcelos A.T."/>
            <person name="Grisard E.C."/>
        </authorList>
    </citation>
    <scope>NUCLEOTIDE SEQUENCE [LARGE SCALE GENOMIC DNA]</scope>
    <source>
        <strain evidence="2 3">SC58</strain>
    </source>
</reference>
<keyword evidence="3" id="KW-1185">Reference proteome</keyword>
<proteinExistence type="predicted"/>
<dbReference type="OrthoDB" id="248951at2759"/>
<feature type="compositionally biased region" description="Polar residues" evidence="1">
    <location>
        <begin position="90"/>
        <end position="101"/>
    </location>
</feature>
<name>A0A061J183_TRYRA</name>
<accession>A0A061J183</accession>